<comment type="caution">
    <text evidence="2">The sequence shown here is derived from an EMBL/GenBank/DDBJ whole genome shotgun (WGS) entry which is preliminary data.</text>
</comment>
<reference evidence="2 3" key="1">
    <citation type="submission" date="2019-12" db="EMBL/GenBank/DDBJ databases">
        <title>Genomic-based taxomic classification of the family Erythrobacteraceae.</title>
        <authorList>
            <person name="Xu L."/>
        </authorList>
    </citation>
    <scope>NUCLEOTIDE SEQUENCE [LARGE SCALE GENOMIC DNA]</scope>
    <source>
        <strain evidence="2 3">JCM 17468</strain>
    </source>
</reference>
<feature type="signal peptide" evidence="1">
    <location>
        <begin position="1"/>
        <end position="20"/>
    </location>
</feature>
<accession>A0A844Y9E3</accession>
<feature type="chain" id="PRO_5032762316" description="Lipoprotein" evidence="1">
    <location>
        <begin position="21"/>
        <end position="110"/>
    </location>
</feature>
<name>A0A844Y9E3_9SPHN</name>
<evidence type="ECO:0008006" key="4">
    <source>
        <dbReference type="Google" id="ProtNLM"/>
    </source>
</evidence>
<evidence type="ECO:0000256" key="1">
    <source>
        <dbReference type="SAM" id="SignalP"/>
    </source>
</evidence>
<dbReference type="PROSITE" id="PS51257">
    <property type="entry name" value="PROKAR_LIPOPROTEIN"/>
    <property type="match status" value="1"/>
</dbReference>
<dbReference type="AlphaFoldDB" id="A0A844Y9E3"/>
<evidence type="ECO:0000313" key="2">
    <source>
        <dbReference type="EMBL" id="MXO53638.1"/>
    </source>
</evidence>
<dbReference type="OrthoDB" id="9977769at2"/>
<keyword evidence="3" id="KW-1185">Reference proteome</keyword>
<keyword evidence="1" id="KW-0732">Signal</keyword>
<organism evidence="2 3">
    <name type="scientific">Qipengyuania pelagi</name>
    <dbReference type="NCBI Taxonomy" id="994320"/>
    <lineage>
        <taxon>Bacteria</taxon>
        <taxon>Pseudomonadati</taxon>
        <taxon>Pseudomonadota</taxon>
        <taxon>Alphaproteobacteria</taxon>
        <taxon>Sphingomonadales</taxon>
        <taxon>Erythrobacteraceae</taxon>
        <taxon>Qipengyuania</taxon>
    </lineage>
</organism>
<protein>
    <recommendedName>
        <fullName evidence="4">Lipoprotein</fullName>
    </recommendedName>
</protein>
<proteinExistence type="predicted"/>
<dbReference type="RefSeq" id="WP_160660469.1">
    <property type="nucleotide sequence ID" value="NZ_BAABDV010000001.1"/>
</dbReference>
<gene>
    <name evidence="2" type="ORF">GRI47_06390</name>
</gene>
<dbReference type="EMBL" id="WTYD01000001">
    <property type="protein sequence ID" value="MXO53638.1"/>
    <property type="molecule type" value="Genomic_DNA"/>
</dbReference>
<dbReference type="Proteomes" id="UP000430272">
    <property type="component" value="Unassembled WGS sequence"/>
</dbReference>
<sequence>MKWTKPMLLAAALPMIFGTAACSTTSPDLGLDRAVTATCPRSIAAPGELPPSEAFTLPDGRKVVPIGNAVARENMLLRGALVYRDGYRACRSVVIYAEERDEALRASRTS</sequence>
<evidence type="ECO:0000313" key="3">
    <source>
        <dbReference type="Proteomes" id="UP000430272"/>
    </source>
</evidence>